<feature type="region of interest" description="Disordered" evidence="1">
    <location>
        <begin position="1"/>
        <end position="22"/>
    </location>
</feature>
<evidence type="ECO:0000313" key="3">
    <source>
        <dbReference type="Proteomes" id="UP000013015"/>
    </source>
</evidence>
<dbReference type="HOGENOM" id="CLU_2314073_0_0_11"/>
<gene>
    <name evidence="2" type="primary">argC2</name>
    <name evidence="2" type="ORF">HMPREF9004_0766</name>
</gene>
<sequence length="99" mass="10739">MAVRLHTNESQHEQIPSELARGNLSPQIAAPARILRIHTPSVTELFLFATNPLSDCYPLRATIRVSLFVFNPEGNNDVSTAFTPPRVSLGAARGTGASR</sequence>
<comment type="caution">
    <text evidence="2">The sequence shown here is derived from an EMBL/GenBank/DDBJ whole genome shotgun (WGS) entry which is preliminary data.</text>
</comment>
<dbReference type="EMBL" id="AQHZ01000013">
    <property type="protein sequence ID" value="ENO18509.1"/>
    <property type="molecule type" value="Genomic_DNA"/>
</dbReference>
<feature type="compositionally biased region" description="Basic and acidic residues" evidence="1">
    <location>
        <begin position="1"/>
        <end position="12"/>
    </location>
</feature>
<name>N6WE30_9ACTO</name>
<dbReference type="GO" id="GO:0003942">
    <property type="term" value="F:N-acetyl-gamma-glutamyl-phosphate reductase activity"/>
    <property type="evidence" value="ECO:0007669"/>
    <property type="project" value="UniProtKB-EC"/>
</dbReference>
<protein>
    <submittedName>
        <fullName evidence="2">N-acetyl-gamma-glutamyl-phosphate reductase</fullName>
        <ecNumber evidence="2">1.2.1.38</ecNumber>
    </submittedName>
</protein>
<accession>N6WE30</accession>
<dbReference type="AlphaFoldDB" id="N6WE30"/>
<proteinExistence type="predicted"/>
<dbReference type="STRING" id="888050.HMPREF9004_0766"/>
<dbReference type="Proteomes" id="UP000013015">
    <property type="component" value="Unassembled WGS sequence"/>
</dbReference>
<keyword evidence="3" id="KW-1185">Reference proteome</keyword>
<evidence type="ECO:0000313" key="2">
    <source>
        <dbReference type="EMBL" id="ENO18509.1"/>
    </source>
</evidence>
<reference evidence="2 3" key="1">
    <citation type="submission" date="2013-03" db="EMBL/GenBank/DDBJ databases">
        <title>Reference genome for the Human Microbiome Project.</title>
        <authorList>
            <person name="Aqrawi P."/>
            <person name="Ayvaz T."/>
            <person name="Bess C."/>
            <person name="Blankenburg K."/>
            <person name="Coyle M."/>
            <person name="Deng J."/>
            <person name="Forbes L."/>
            <person name="Fowler G."/>
            <person name="Francisco L."/>
            <person name="Fu Q."/>
            <person name="Gibbs R."/>
            <person name="Gross S."/>
            <person name="Gubbala S."/>
            <person name="Hale W."/>
            <person name="Hemphill L."/>
            <person name="Highlander S."/>
            <person name="Hirani K."/>
            <person name="Jackson L."/>
            <person name="Jakkamsetti A."/>
            <person name="Javaid M."/>
            <person name="Jayaseelan J.C."/>
            <person name="Jiang H."/>
            <person name="Joshi V."/>
            <person name="Korchina V."/>
            <person name="Kovar C."/>
            <person name="Lara F."/>
            <person name="Lee S."/>
            <person name="Liu Y."/>
            <person name="Mata R."/>
            <person name="Mathew T."/>
            <person name="Munidasa M."/>
            <person name="Muzny D."/>
            <person name="Nazareth L."/>
            <person name="Ngo R."/>
            <person name="Nguyen L."/>
            <person name="Nguyen N."/>
            <person name="Okwuonu G."/>
            <person name="Ongeri F."/>
            <person name="Palculict T."/>
            <person name="Patil S."/>
            <person name="Petrosino J."/>
            <person name="Pham C."/>
            <person name="Pham P."/>
            <person name="Pu L.-L."/>
            <person name="Qin X."/>
            <person name="Qu J."/>
            <person name="Reid J."/>
            <person name="Ross M."/>
            <person name="Ruth R."/>
            <person name="Saada N."/>
            <person name="San Lucas F."/>
            <person name="Santibanez J."/>
            <person name="Shang Y."/>
            <person name="Simmons D."/>
            <person name="Song X.-Z."/>
            <person name="Tang L.-Y."/>
            <person name="Thornton R."/>
            <person name="Warren J."/>
            <person name="Weissenberger G."/>
            <person name="Wilczek-Boney K."/>
            <person name="Worley K."/>
            <person name="Youmans B."/>
            <person name="Zhang J."/>
            <person name="Zhang L."/>
            <person name="Zhao Z."/>
            <person name="Zhou C."/>
            <person name="Zhu D."/>
            <person name="Zhu Y."/>
        </authorList>
    </citation>
    <scope>NUCLEOTIDE SEQUENCE [LARGE SCALE GENOMIC DNA]</scope>
    <source>
        <strain evidence="2 3">F0333</strain>
    </source>
</reference>
<organism evidence="2 3">
    <name type="scientific">Schaalia cardiffensis F0333</name>
    <dbReference type="NCBI Taxonomy" id="888050"/>
    <lineage>
        <taxon>Bacteria</taxon>
        <taxon>Bacillati</taxon>
        <taxon>Actinomycetota</taxon>
        <taxon>Actinomycetes</taxon>
        <taxon>Actinomycetales</taxon>
        <taxon>Actinomycetaceae</taxon>
        <taxon>Schaalia</taxon>
    </lineage>
</organism>
<keyword evidence="2" id="KW-0560">Oxidoreductase</keyword>
<evidence type="ECO:0000256" key="1">
    <source>
        <dbReference type="SAM" id="MobiDB-lite"/>
    </source>
</evidence>
<dbReference type="EC" id="1.2.1.38" evidence="2"/>